<name>A0A4Z2HC10_9TELE</name>
<dbReference type="AlphaFoldDB" id="A0A4Z2HC10"/>
<protein>
    <submittedName>
        <fullName evidence="2">Uncharacterized protein</fullName>
    </submittedName>
</protein>
<feature type="region of interest" description="Disordered" evidence="1">
    <location>
        <begin position="53"/>
        <end position="109"/>
    </location>
</feature>
<sequence length="160" mass="17166">MAVPSVPPGYDQVRNEAGWPPSGSCGRLFASSSSRPGNRVTCHAHFANDPVERRSVDGSRRRCRTPPLKGCSRSDASSEPLVLGDLSEARSGRGPVRKSSTRQNKTTPRKEMKPMVVAMINVFMSKGKGALALVPLAPVSAGWFEMKAKVLLGWCGQSGE</sequence>
<gene>
    <name evidence="2" type="ORF">EYF80_027342</name>
</gene>
<evidence type="ECO:0000313" key="3">
    <source>
        <dbReference type="Proteomes" id="UP000314294"/>
    </source>
</evidence>
<comment type="caution">
    <text evidence="2">The sequence shown here is derived from an EMBL/GenBank/DDBJ whole genome shotgun (WGS) entry which is preliminary data.</text>
</comment>
<accession>A0A4Z2HC10</accession>
<organism evidence="2 3">
    <name type="scientific">Liparis tanakae</name>
    <name type="common">Tanaka's snailfish</name>
    <dbReference type="NCBI Taxonomy" id="230148"/>
    <lineage>
        <taxon>Eukaryota</taxon>
        <taxon>Metazoa</taxon>
        <taxon>Chordata</taxon>
        <taxon>Craniata</taxon>
        <taxon>Vertebrata</taxon>
        <taxon>Euteleostomi</taxon>
        <taxon>Actinopterygii</taxon>
        <taxon>Neopterygii</taxon>
        <taxon>Teleostei</taxon>
        <taxon>Neoteleostei</taxon>
        <taxon>Acanthomorphata</taxon>
        <taxon>Eupercaria</taxon>
        <taxon>Perciformes</taxon>
        <taxon>Cottioidei</taxon>
        <taxon>Cottales</taxon>
        <taxon>Liparidae</taxon>
        <taxon>Liparis</taxon>
    </lineage>
</organism>
<evidence type="ECO:0000256" key="1">
    <source>
        <dbReference type="SAM" id="MobiDB-lite"/>
    </source>
</evidence>
<feature type="region of interest" description="Disordered" evidence="1">
    <location>
        <begin position="1"/>
        <end position="23"/>
    </location>
</feature>
<evidence type="ECO:0000313" key="2">
    <source>
        <dbReference type="EMBL" id="TNN62434.1"/>
    </source>
</evidence>
<dbReference type="EMBL" id="SRLO01000293">
    <property type="protein sequence ID" value="TNN62434.1"/>
    <property type="molecule type" value="Genomic_DNA"/>
</dbReference>
<dbReference type="Proteomes" id="UP000314294">
    <property type="component" value="Unassembled WGS sequence"/>
</dbReference>
<reference evidence="2 3" key="1">
    <citation type="submission" date="2019-03" db="EMBL/GenBank/DDBJ databases">
        <title>First draft genome of Liparis tanakae, snailfish: a comprehensive survey of snailfish specific genes.</title>
        <authorList>
            <person name="Kim W."/>
            <person name="Song I."/>
            <person name="Jeong J.-H."/>
            <person name="Kim D."/>
            <person name="Kim S."/>
            <person name="Ryu S."/>
            <person name="Song J.Y."/>
            <person name="Lee S.K."/>
        </authorList>
    </citation>
    <scope>NUCLEOTIDE SEQUENCE [LARGE SCALE GENOMIC DNA]</scope>
    <source>
        <tissue evidence="2">Muscle</tissue>
    </source>
</reference>
<keyword evidence="3" id="KW-1185">Reference proteome</keyword>
<proteinExistence type="predicted"/>